<evidence type="ECO:0000313" key="9">
    <source>
        <dbReference type="EMBL" id="MDP1520693.1"/>
    </source>
</evidence>
<dbReference type="InterPro" id="IPR029063">
    <property type="entry name" value="SAM-dependent_MTases_sf"/>
</dbReference>
<name>A0AAW8B727_9GAMM</name>
<dbReference type="Pfam" id="PF03602">
    <property type="entry name" value="Cons_hypoth95"/>
    <property type="match status" value="1"/>
</dbReference>
<accession>A0AAW8B727</accession>
<dbReference type="InterPro" id="IPR002052">
    <property type="entry name" value="DNA_methylase_N6_adenine_CS"/>
</dbReference>
<organism evidence="9 10">
    <name type="scientific">Porticoccus litoralis</name>
    <dbReference type="NCBI Taxonomy" id="434086"/>
    <lineage>
        <taxon>Bacteria</taxon>
        <taxon>Pseudomonadati</taxon>
        <taxon>Pseudomonadota</taxon>
        <taxon>Gammaproteobacteria</taxon>
        <taxon>Cellvibrionales</taxon>
        <taxon>Porticoccaceae</taxon>
        <taxon>Porticoccus</taxon>
    </lineage>
</organism>
<keyword evidence="10" id="KW-1185">Reference proteome</keyword>
<dbReference type="PANTHER" id="PTHR43542">
    <property type="entry name" value="METHYLTRANSFERASE"/>
    <property type="match status" value="1"/>
</dbReference>
<keyword evidence="6 8" id="KW-0808">Transferase</keyword>
<proteinExistence type="inferred from homology"/>
<dbReference type="GO" id="GO:0003676">
    <property type="term" value="F:nucleic acid binding"/>
    <property type="evidence" value="ECO:0007669"/>
    <property type="project" value="InterPro"/>
</dbReference>
<dbReference type="SUPFAM" id="SSF53335">
    <property type="entry name" value="S-adenosyl-L-methionine-dependent methyltransferases"/>
    <property type="match status" value="1"/>
</dbReference>
<reference evidence="9" key="1">
    <citation type="journal article" date="2010" name="Int. J. Syst. Evol. Microbiol.">
        <title>Porticoccus litoralis gen. nov., sp. nov., a gammaproteobacterium isolated from the Yellow Sea.</title>
        <authorList>
            <person name="Oh H.M."/>
            <person name="Kim H."/>
            <person name="Kim K.M."/>
            <person name="Min G.S."/>
            <person name="Cho J.C."/>
        </authorList>
    </citation>
    <scope>NUCLEOTIDE SEQUENCE</scope>
    <source>
        <strain evidence="9">DSM 25064</strain>
    </source>
</reference>
<evidence type="ECO:0000256" key="1">
    <source>
        <dbReference type="ARBA" id="ARBA00002649"/>
    </source>
</evidence>
<dbReference type="PROSITE" id="PS00092">
    <property type="entry name" value="N6_MTASE"/>
    <property type="match status" value="1"/>
</dbReference>
<evidence type="ECO:0000313" key="10">
    <source>
        <dbReference type="Proteomes" id="UP001178354"/>
    </source>
</evidence>
<dbReference type="NCBIfam" id="TIGR00095">
    <property type="entry name" value="16S rRNA (guanine(966)-N(2))-methyltransferase RsmD"/>
    <property type="match status" value="1"/>
</dbReference>
<gene>
    <name evidence="9" type="primary">rsmD</name>
    <name evidence="9" type="ORF">Q8A57_06930</name>
</gene>
<sequence length="204" mass="22554">MKHHQRSTSSPSGRRAAGQLRIIGGQWRGRKLRFNEVAGLRPTGDRIRETLFNWLAPVIASAHCLDLFAGSGALGLEALSRGAASVTMIEKHPVAVSALRDNCQLLQAEGADILATDAIGWLESARPETPYDIIFLDPPFDADLLEPCLKLLFKQDFLAKGAYLYMETDRQQSPPAIPATLALLKEKTAGHVNYRLYRLFENID</sequence>
<keyword evidence="8" id="KW-0949">S-adenosyl-L-methionine</keyword>
<dbReference type="Gene3D" id="3.40.50.150">
    <property type="entry name" value="Vaccinia Virus protein VP39"/>
    <property type="match status" value="1"/>
</dbReference>
<dbReference type="Proteomes" id="UP001178354">
    <property type="component" value="Unassembled WGS sequence"/>
</dbReference>
<comment type="caution">
    <text evidence="9">The sequence shown here is derived from an EMBL/GenBank/DDBJ whole genome shotgun (WGS) entry which is preliminary data.</text>
</comment>
<dbReference type="RefSeq" id="WP_305170264.1">
    <property type="nucleotide sequence ID" value="NZ_JAUUUU010000003.1"/>
</dbReference>
<reference evidence="9" key="2">
    <citation type="submission" date="2023-08" db="EMBL/GenBank/DDBJ databases">
        <authorList>
            <person name="Luo J."/>
        </authorList>
    </citation>
    <scope>NUCLEOTIDE SEQUENCE</scope>
    <source>
        <strain evidence="9">DSM 25064</strain>
    </source>
</reference>
<evidence type="ECO:0000256" key="5">
    <source>
        <dbReference type="ARBA" id="ARBA00022603"/>
    </source>
</evidence>
<evidence type="ECO:0000256" key="3">
    <source>
        <dbReference type="ARBA" id="ARBA00012141"/>
    </source>
</evidence>
<evidence type="ECO:0000256" key="6">
    <source>
        <dbReference type="ARBA" id="ARBA00022679"/>
    </source>
</evidence>
<keyword evidence="5 8" id="KW-0489">Methyltransferase</keyword>
<dbReference type="GO" id="GO:0052913">
    <property type="term" value="F:16S rRNA (guanine(966)-N(2))-methyltransferase activity"/>
    <property type="evidence" value="ECO:0007669"/>
    <property type="project" value="UniProtKB-EC"/>
</dbReference>
<evidence type="ECO:0000256" key="4">
    <source>
        <dbReference type="ARBA" id="ARBA00013682"/>
    </source>
</evidence>
<dbReference type="EMBL" id="JAUUUU010000003">
    <property type="protein sequence ID" value="MDP1520693.1"/>
    <property type="molecule type" value="Genomic_DNA"/>
</dbReference>
<evidence type="ECO:0000256" key="7">
    <source>
        <dbReference type="ARBA" id="ARBA00048326"/>
    </source>
</evidence>
<dbReference type="AlphaFoldDB" id="A0AAW8B727"/>
<comment type="similarity">
    <text evidence="2 8">Belongs to the methyltransferase superfamily. RsmD family.</text>
</comment>
<keyword evidence="8" id="KW-0698">rRNA processing</keyword>
<dbReference type="PIRSF" id="PIRSF004553">
    <property type="entry name" value="CHP00095"/>
    <property type="match status" value="1"/>
</dbReference>
<evidence type="ECO:0000256" key="8">
    <source>
        <dbReference type="PIRNR" id="PIRNR004553"/>
    </source>
</evidence>
<comment type="function">
    <text evidence="1 8">Specifically methylates the guanine in position 966 of 16S rRNA in the assembled 30S particle.</text>
</comment>
<evidence type="ECO:0000256" key="2">
    <source>
        <dbReference type="ARBA" id="ARBA00005269"/>
    </source>
</evidence>
<protein>
    <recommendedName>
        <fullName evidence="4 8">Ribosomal RNA small subunit methyltransferase D</fullName>
        <ecNumber evidence="3 8">2.1.1.171</ecNumber>
    </recommendedName>
</protein>
<dbReference type="PANTHER" id="PTHR43542:SF1">
    <property type="entry name" value="METHYLTRANSFERASE"/>
    <property type="match status" value="1"/>
</dbReference>
<comment type="catalytic activity">
    <reaction evidence="7 8">
        <text>guanosine(966) in 16S rRNA + S-adenosyl-L-methionine = N(2)-methylguanosine(966) in 16S rRNA + S-adenosyl-L-homocysteine + H(+)</text>
        <dbReference type="Rhea" id="RHEA:23548"/>
        <dbReference type="Rhea" id="RHEA-COMP:10211"/>
        <dbReference type="Rhea" id="RHEA-COMP:10212"/>
        <dbReference type="ChEBI" id="CHEBI:15378"/>
        <dbReference type="ChEBI" id="CHEBI:57856"/>
        <dbReference type="ChEBI" id="CHEBI:59789"/>
        <dbReference type="ChEBI" id="CHEBI:74269"/>
        <dbReference type="ChEBI" id="CHEBI:74481"/>
        <dbReference type="EC" id="2.1.1.171"/>
    </reaction>
</comment>
<dbReference type="InterPro" id="IPR004398">
    <property type="entry name" value="RNA_MeTrfase_RsmD"/>
</dbReference>
<dbReference type="EC" id="2.1.1.171" evidence="3 8"/>
<dbReference type="CDD" id="cd02440">
    <property type="entry name" value="AdoMet_MTases"/>
    <property type="match status" value="1"/>
</dbReference>